<evidence type="ECO:0000256" key="1">
    <source>
        <dbReference type="SAM" id="MobiDB-lite"/>
    </source>
</evidence>
<name>A0AAQ0KP61_PARVE</name>
<feature type="compositionally biased region" description="Low complexity" evidence="1">
    <location>
        <begin position="66"/>
        <end position="78"/>
    </location>
</feature>
<organism evidence="2 3">
    <name type="scientific">Paracoccus versutus</name>
    <name type="common">Thiobacillus versutus</name>
    <dbReference type="NCBI Taxonomy" id="34007"/>
    <lineage>
        <taxon>Bacteria</taxon>
        <taxon>Pseudomonadati</taxon>
        <taxon>Pseudomonadota</taxon>
        <taxon>Alphaproteobacteria</taxon>
        <taxon>Rhodobacterales</taxon>
        <taxon>Paracoccaceae</taxon>
        <taxon>Paracoccus</taxon>
    </lineage>
</organism>
<evidence type="ECO:0000313" key="3">
    <source>
        <dbReference type="Proteomes" id="UP000256794"/>
    </source>
</evidence>
<feature type="compositionally biased region" description="Low complexity" evidence="1">
    <location>
        <begin position="154"/>
        <end position="166"/>
    </location>
</feature>
<evidence type="ECO:0000313" key="2">
    <source>
        <dbReference type="EMBL" id="REG55857.1"/>
    </source>
</evidence>
<protein>
    <submittedName>
        <fullName evidence="2">Uncharacterized protein</fullName>
    </submittedName>
</protein>
<dbReference type="AlphaFoldDB" id="A0AAQ0KP61"/>
<comment type="caution">
    <text evidence="2">The sequence shown here is derived from an EMBL/GenBank/DDBJ whole genome shotgun (WGS) entry which is preliminary data.</text>
</comment>
<reference evidence="2 3" key="1">
    <citation type="submission" date="2018-08" db="EMBL/GenBank/DDBJ databases">
        <title>Genomic Encyclopedia of Archaeal and Bacterial Type Strains, Phase II (KMG-II): from individual species to whole genera.</title>
        <authorList>
            <person name="Goeker M."/>
        </authorList>
    </citation>
    <scope>NUCLEOTIDE SEQUENCE [LARGE SCALE GENOMIC DNA]</scope>
    <source>
        <strain evidence="2 3">DSM 582</strain>
    </source>
</reference>
<feature type="compositionally biased region" description="Gly residues" evidence="1">
    <location>
        <begin position="285"/>
        <end position="294"/>
    </location>
</feature>
<feature type="compositionally biased region" description="Basic and acidic residues" evidence="1">
    <location>
        <begin position="13"/>
        <end position="41"/>
    </location>
</feature>
<feature type="region of interest" description="Disordered" evidence="1">
    <location>
        <begin position="1"/>
        <end position="227"/>
    </location>
</feature>
<gene>
    <name evidence="2" type="ORF">ATH84_1002305</name>
</gene>
<sequence>MFAGRQALLGVAKDIHPKADKPRHGIARDSRQQAGKSHEGNAKNSAPPRQARPLSRCRAAWPCPTAASLRSADASSGSRGRGPCGARGRKPQAEALRRPVGPSAASVAWPRSRCRVAWPVPRAASPRSAERRLSRPRGRGPGGSHAVENRRQRCPAARSRRAQSAQLGPGRGAGWLGPCRGLQARDPPNACRPDQGGAVRAGRTRSKTAGRGAPPPDRARRSQRSLGSVAVPVAWPCRGLQARDPPNACRPGRGDAVRAARAVENRRQRCPAARSRRAQSVQLGPGRGAGGLAGAEGCKPAIRRTPAVQAEGTRSVRRTRPKTAGRGAPPPGQARRSQRSPASVEVRGVYSALTQPP</sequence>
<proteinExistence type="predicted"/>
<feature type="region of interest" description="Disordered" evidence="1">
    <location>
        <begin position="259"/>
        <end position="357"/>
    </location>
</feature>
<dbReference type="EMBL" id="QUMX01000002">
    <property type="protein sequence ID" value="REG55857.1"/>
    <property type="molecule type" value="Genomic_DNA"/>
</dbReference>
<dbReference type="Proteomes" id="UP000256794">
    <property type="component" value="Unassembled WGS sequence"/>
</dbReference>
<accession>A0AAQ0KP61</accession>
<keyword evidence="3" id="KW-1185">Reference proteome</keyword>